<keyword evidence="9" id="KW-1185">Reference proteome</keyword>
<dbReference type="PANTHER" id="PTHR43884">
    <property type="entry name" value="ACYL-COA DEHYDROGENASE"/>
    <property type="match status" value="1"/>
</dbReference>
<dbReference type="InterPro" id="IPR036250">
    <property type="entry name" value="AcylCo_DH-like_C"/>
</dbReference>
<dbReference type="GO" id="GO:0003995">
    <property type="term" value="F:acyl-CoA dehydrogenase activity"/>
    <property type="evidence" value="ECO:0007669"/>
    <property type="project" value="TreeGrafter"/>
</dbReference>
<evidence type="ECO:0000256" key="2">
    <source>
        <dbReference type="ARBA" id="ARBA00009347"/>
    </source>
</evidence>
<dbReference type="InterPro" id="IPR009075">
    <property type="entry name" value="AcylCo_DH/oxidase_C"/>
</dbReference>
<dbReference type="PANTHER" id="PTHR43884:SF20">
    <property type="entry name" value="ACYL-COA DEHYDROGENASE FADE28"/>
    <property type="match status" value="1"/>
</dbReference>
<comment type="cofactor">
    <cofactor evidence="1">
        <name>FAD</name>
        <dbReference type="ChEBI" id="CHEBI:57692"/>
    </cofactor>
</comment>
<accession>A0A543CYG2</accession>
<comment type="similarity">
    <text evidence="2">Belongs to the acyl-CoA dehydrogenase family.</text>
</comment>
<dbReference type="SUPFAM" id="SSF56645">
    <property type="entry name" value="Acyl-CoA dehydrogenase NM domain-like"/>
    <property type="match status" value="1"/>
</dbReference>
<dbReference type="OrthoDB" id="2450120at2"/>
<dbReference type="Gene3D" id="1.10.540.10">
    <property type="entry name" value="Acyl-CoA dehydrogenase/oxidase, N-terminal domain"/>
    <property type="match status" value="1"/>
</dbReference>
<evidence type="ECO:0000313" key="9">
    <source>
        <dbReference type="Proteomes" id="UP000315677"/>
    </source>
</evidence>
<reference evidence="8 9" key="1">
    <citation type="submission" date="2019-06" db="EMBL/GenBank/DDBJ databases">
        <title>Sequencing the genomes of 1000 actinobacteria strains.</title>
        <authorList>
            <person name="Klenk H.-P."/>
        </authorList>
    </citation>
    <scope>NUCLEOTIDE SEQUENCE [LARGE SCALE GENOMIC DNA]</scope>
    <source>
        <strain evidence="8 9">DSM 45301</strain>
    </source>
</reference>
<dbReference type="SUPFAM" id="SSF47203">
    <property type="entry name" value="Acyl-CoA dehydrogenase C-terminal domain-like"/>
    <property type="match status" value="1"/>
</dbReference>
<evidence type="ECO:0000256" key="1">
    <source>
        <dbReference type="ARBA" id="ARBA00001974"/>
    </source>
</evidence>
<dbReference type="InterPro" id="IPR013786">
    <property type="entry name" value="AcylCoA_DH/ox_N"/>
</dbReference>
<dbReference type="Proteomes" id="UP000315677">
    <property type="component" value="Unassembled WGS sequence"/>
</dbReference>
<evidence type="ECO:0000256" key="5">
    <source>
        <dbReference type="ARBA" id="ARBA00023002"/>
    </source>
</evidence>
<gene>
    <name evidence="8" type="ORF">FB558_7983</name>
</gene>
<evidence type="ECO:0000259" key="6">
    <source>
        <dbReference type="Pfam" id="PF00441"/>
    </source>
</evidence>
<feature type="domain" description="Acyl-CoA dehydrogenase/oxidase N-terminal" evidence="7">
    <location>
        <begin position="5"/>
        <end position="98"/>
    </location>
</feature>
<evidence type="ECO:0000256" key="3">
    <source>
        <dbReference type="ARBA" id="ARBA00022630"/>
    </source>
</evidence>
<dbReference type="InterPro" id="IPR037069">
    <property type="entry name" value="AcylCoA_DH/ox_N_sf"/>
</dbReference>
<dbReference type="GO" id="GO:0050660">
    <property type="term" value="F:flavin adenine dinucleotide binding"/>
    <property type="evidence" value="ECO:0007669"/>
    <property type="project" value="InterPro"/>
</dbReference>
<feature type="domain" description="Acyl-CoA dehydrogenase/oxidase C-terminal" evidence="6">
    <location>
        <begin position="208"/>
        <end position="318"/>
    </location>
</feature>
<evidence type="ECO:0000256" key="4">
    <source>
        <dbReference type="ARBA" id="ARBA00022827"/>
    </source>
</evidence>
<dbReference type="RefSeq" id="WP_142063699.1">
    <property type="nucleotide sequence ID" value="NZ_VFPA01000007.1"/>
</dbReference>
<dbReference type="Pfam" id="PF00441">
    <property type="entry name" value="Acyl-CoA_dh_1"/>
    <property type="match status" value="1"/>
</dbReference>
<dbReference type="InterPro" id="IPR009100">
    <property type="entry name" value="AcylCoA_DH/oxidase_NM_dom_sf"/>
</dbReference>
<dbReference type="Pfam" id="PF02771">
    <property type="entry name" value="Acyl-CoA_dh_N"/>
    <property type="match status" value="1"/>
</dbReference>
<dbReference type="EMBL" id="VFPA01000007">
    <property type="protein sequence ID" value="TQM02121.1"/>
    <property type="molecule type" value="Genomic_DNA"/>
</dbReference>
<keyword evidence="5" id="KW-0560">Oxidoreductase</keyword>
<keyword evidence="4" id="KW-0274">FAD</keyword>
<evidence type="ECO:0000259" key="7">
    <source>
        <dbReference type="Pfam" id="PF02771"/>
    </source>
</evidence>
<protein>
    <submittedName>
        <fullName evidence="8">Acyl-CoA dehydrogenase</fullName>
    </submittedName>
</protein>
<keyword evidence="3" id="KW-0285">Flavoprotein</keyword>
<name>A0A543CYG2_9PSEU</name>
<dbReference type="AlphaFoldDB" id="A0A543CYG2"/>
<dbReference type="Gene3D" id="1.20.140.10">
    <property type="entry name" value="Butyryl-CoA Dehydrogenase, subunit A, domain 3"/>
    <property type="match status" value="1"/>
</dbReference>
<comment type="caution">
    <text evidence="8">The sequence shown here is derived from an EMBL/GenBank/DDBJ whole genome shotgun (WGS) entry which is preliminary data.</text>
</comment>
<proteinExistence type="inferred from homology"/>
<evidence type="ECO:0000313" key="8">
    <source>
        <dbReference type="EMBL" id="TQM02121.1"/>
    </source>
</evidence>
<organism evidence="8 9">
    <name type="scientific">Pseudonocardia kunmingensis</name>
    <dbReference type="NCBI Taxonomy" id="630975"/>
    <lineage>
        <taxon>Bacteria</taxon>
        <taxon>Bacillati</taxon>
        <taxon>Actinomycetota</taxon>
        <taxon>Actinomycetes</taxon>
        <taxon>Pseudonocardiales</taxon>
        <taxon>Pseudonocardiaceae</taxon>
        <taxon>Pseudonocardia</taxon>
    </lineage>
</organism>
<sequence>MNASDDAVLLTEVATDLFGDHCPPEAVRAAEETGWAGELWNALAAAGFPLVSVPEEAGGSGGSVADACAMLQVAGRYAAPVPLAETGLLAGWALAAAGLPLPAGPATVAVGRPEDTVTVTGGPGGWRVAGRVHRVPWAGEAERVVVLARRGSERFVLSVPAATVTPGHNLAGEPRGTVTLDDLALDDDAVAPAPEHVTGDALALRGALARAALIAGALARVSELTVRYTHEREQFGRPVARFQAVQHHLVRIAEEAQAARMAATVAARNADPDPAFFDVAAAKVVAGEAAGAAAKAAHQAHGAIGMTKEYELGQLTRRLWAWRDEFGGERYWSARLGRHVAGLGADGLWPRLATGLVT</sequence>